<dbReference type="eggNOG" id="COG0858">
    <property type="taxonomic scope" value="Bacteria"/>
</dbReference>
<name>F0S400_DESTD</name>
<dbReference type="GO" id="GO:0030490">
    <property type="term" value="P:maturation of SSU-rRNA"/>
    <property type="evidence" value="ECO:0007669"/>
    <property type="project" value="UniProtKB-UniRule"/>
</dbReference>
<evidence type="ECO:0000256" key="2">
    <source>
        <dbReference type="HAMAP-Rule" id="MF_00003"/>
    </source>
</evidence>
<keyword evidence="4" id="KW-1185">Reference proteome</keyword>
<gene>
    <name evidence="2" type="primary">rbfA</name>
    <name evidence="3" type="ordered locus">Dester_0933</name>
</gene>
<dbReference type="Pfam" id="PF02033">
    <property type="entry name" value="RBFA"/>
    <property type="match status" value="1"/>
</dbReference>
<comment type="subunit">
    <text evidence="2">Monomer. Binds 30S ribosomal subunits, but not 50S ribosomal subunits or 70S ribosomes.</text>
</comment>
<dbReference type="InterPro" id="IPR015946">
    <property type="entry name" value="KH_dom-like_a/b"/>
</dbReference>
<dbReference type="KEGG" id="dte:Dester_0933"/>
<dbReference type="RefSeq" id="WP_013638525.1">
    <property type="nucleotide sequence ID" value="NC_015185.1"/>
</dbReference>
<evidence type="ECO:0000256" key="1">
    <source>
        <dbReference type="ARBA" id="ARBA00022517"/>
    </source>
</evidence>
<dbReference type="AlphaFoldDB" id="F0S400"/>
<dbReference type="Proteomes" id="UP000007102">
    <property type="component" value="Chromosome"/>
</dbReference>
<dbReference type="InterPro" id="IPR000238">
    <property type="entry name" value="RbfA"/>
</dbReference>
<keyword evidence="1 2" id="KW-0690">Ribosome biogenesis</keyword>
<comment type="similarity">
    <text evidence="2">Belongs to the RbfA family.</text>
</comment>
<organism evidence="3 4">
    <name type="scientific">Desulfurobacterium thermolithotrophum (strain DSM 11699 / BSA)</name>
    <dbReference type="NCBI Taxonomy" id="868864"/>
    <lineage>
        <taxon>Bacteria</taxon>
        <taxon>Pseudomonadati</taxon>
        <taxon>Aquificota</taxon>
        <taxon>Aquificia</taxon>
        <taxon>Desulfurobacteriales</taxon>
        <taxon>Desulfurobacteriaceae</taxon>
        <taxon>Desulfurobacterium</taxon>
    </lineage>
</organism>
<dbReference type="PANTHER" id="PTHR33515">
    <property type="entry name" value="RIBOSOME-BINDING FACTOR A, CHLOROPLASTIC-RELATED"/>
    <property type="match status" value="1"/>
</dbReference>
<protein>
    <recommendedName>
        <fullName evidence="2">Ribosome-binding factor A</fullName>
    </recommendedName>
</protein>
<sequence>MRERRRERLKSLLIRELSDILRIEIDLPDNAFVTIHDVHLSKDGSKVTVFISALKKEDAIKAVEILNKATGYIHHILGKRLKLKVVPRPEFVISPGDLL</sequence>
<dbReference type="GO" id="GO:0005829">
    <property type="term" value="C:cytosol"/>
    <property type="evidence" value="ECO:0007669"/>
    <property type="project" value="TreeGrafter"/>
</dbReference>
<evidence type="ECO:0000313" key="4">
    <source>
        <dbReference type="Proteomes" id="UP000007102"/>
    </source>
</evidence>
<dbReference type="EMBL" id="CP002543">
    <property type="protein sequence ID" value="ADY73572.1"/>
    <property type="molecule type" value="Genomic_DNA"/>
</dbReference>
<reference evidence="3 4" key="1">
    <citation type="journal article" date="2011" name="Stand. Genomic Sci.">
        <title>Complete genome sequence of the thermophilic sulfur-reducer Desulfurobacterium thermolithotrophum type strain (BSA(T)) from a deep-sea hydrothermal vent.</title>
        <authorList>
            <person name="Goker M."/>
            <person name="Daligault H."/>
            <person name="Mwirichia R."/>
            <person name="Lapidus A."/>
            <person name="Lucas S."/>
            <person name="Deshpande S."/>
            <person name="Pagani I."/>
            <person name="Tapia R."/>
            <person name="Cheng J.F."/>
            <person name="Goodwin L."/>
            <person name="Pitluck S."/>
            <person name="Liolios K."/>
            <person name="Ivanova N."/>
            <person name="Mavromatis K."/>
            <person name="Mikhailova N."/>
            <person name="Pati A."/>
            <person name="Chen A."/>
            <person name="Palaniappan K."/>
            <person name="Han C."/>
            <person name="Land M."/>
            <person name="Hauser L."/>
            <person name="Pan C."/>
            <person name="Brambilla E.M."/>
            <person name="Rohde M."/>
            <person name="Spring S."/>
            <person name="Sikorski J."/>
            <person name="Wirth R."/>
            <person name="Detter J.C."/>
            <person name="Woyke T."/>
            <person name="Bristow J."/>
            <person name="Eisen J.A."/>
            <person name="Markowitz V."/>
            <person name="Hugenholtz P."/>
            <person name="Kyrpides N.C."/>
            <person name="Klenk H.P."/>
        </authorList>
    </citation>
    <scope>NUCLEOTIDE SEQUENCE [LARGE SCALE GENOMIC DNA]</scope>
    <source>
        <strain evidence="4">DSM 11699 / BSA</strain>
    </source>
</reference>
<dbReference type="FunCoup" id="F0S400">
    <property type="interactions" value="397"/>
</dbReference>
<reference evidence="4" key="2">
    <citation type="submission" date="2011-02" db="EMBL/GenBank/DDBJ databases">
        <title>The complete genome of Desulfurobacterium thermolithotrophum DSM 11699.</title>
        <authorList>
            <consortium name="US DOE Joint Genome Institute (JGI-PGF)"/>
            <person name="Lucas S."/>
            <person name="Copeland A."/>
            <person name="Lapidus A."/>
            <person name="Bruce D."/>
            <person name="Goodwin L."/>
            <person name="Pitluck S."/>
            <person name="Kyrpides N."/>
            <person name="Mavromatis K."/>
            <person name="Pagani I."/>
            <person name="Ivanova N."/>
            <person name="Mikhailova N."/>
            <person name="Daligault H."/>
            <person name="Detter J.C."/>
            <person name="Tapia R."/>
            <person name="Han C."/>
            <person name="Land M."/>
            <person name="Hauser L."/>
            <person name="Markowitz V."/>
            <person name="Cheng J.-F."/>
            <person name="Hugenholtz P."/>
            <person name="Woyke T."/>
            <person name="Wu D."/>
            <person name="Spring S."/>
            <person name="Brambilla E."/>
            <person name="Klenk H.-P."/>
            <person name="Eisen J.A."/>
        </authorList>
    </citation>
    <scope>NUCLEOTIDE SEQUENCE [LARGE SCALE GENOMIC DNA]</scope>
    <source>
        <strain evidence="4">DSM 11699 / BSA</strain>
    </source>
</reference>
<proteinExistence type="inferred from homology"/>
<dbReference type="Gene3D" id="3.30.300.20">
    <property type="match status" value="1"/>
</dbReference>
<keyword evidence="2" id="KW-0963">Cytoplasm</keyword>
<dbReference type="PANTHER" id="PTHR33515:SF1">
    <property type="entry name" value="RIBOSOME-BINDING FACTOR A, CHLOROPLASTIC-RELATED"/>
    <property type="match status" value="1"/>
</dbReference>
<accession>F0S400</accession>
<dbReference type="InParanoid" id="F0S400"/>
<dbReference type="STRING" id="868864.Dester_0933"/>
<comment type="subcellular location">
    <subcellularLocation>
        <location evidence="2">Cytoplasm</location>
    </subcellularLocation>
</comment>
<comment type="function">
    <text evidence="2">One of several proteins that assist in the late maturation steps of the functional core of the 30S ribosomal subunit. Associates with free 30S ribosomal subunits (but not with 30S subunits that are part of 70S ribosomes or polysomes). Required for efficient processing of 16S rRNA. May interact with the 5'-terminal helix region of 16S rRNA.</text>
</comment>
<dbReference type="InterPro" id="IPR023799">
    <property type="entry name" value="RbfA_dom_sf"/>
</dbReference>
<dbReference type="HOGENOM" id="CLU_089475_5_2_0"/>
<dbReference type="OrthoDB" id="14706at2"/>
<dbReference type="HAMAP" id="MF_00003">
    <property type="entry name" value="RbfA"/>
    <property type="match status" value="1"/>
</dbReference>
<dbReference type="NCBIfam" id="TIGR00082">
    <property type="entry name" value="rbfA"/>
    <property type="match status" value="1"/>
</dbReference>
<dbReference type="GO" id="GO:0043024">
    <property type="term" value="F:ribosomal small subunit binding"/>
    <property type="evidence" value="ECO:0007669"/>
    <property type="project" value="TreeGrafter"/>
</dbReference>
<dbReference type="SUPFAM" id="SSF89919">
    <property type="entry name" value="Ribosome-binding factor A, RbfA"/>
    <property type="match status" value="1"/>
</dbReference>
<evidence type="ECO:0000313" key="3">
    <source>
        <dbReference type="EMBL" id="ADY73572.1"/>
    </source>
</evidence>